<accession>A0A521DA22</accession>
<sequence>MKKLNFRAVLQVHNLAPAGSRTHHMLNPFTDSELP</sequence>
<name>A0A521DA22_9BACT</name>
<dbReference type="AlphaFoldDB" id="A0A521DA22"/>
<organism evidence="1 2">
    <name type="scientific">Fodinibius sediminis</name>
    <dbReference type="NCBI Taxonomy" id="1214077"/>
    <lineage>
        <taxon>Bacteria</taxon>
        <taxon>Pseudomonadati</taxon>
        <taxon>Balneolota</taxon>
        <taxon>Balneolia</taxon>
        <taxon>Balneolales</taxon>
        <taxon>Balneolaceae</taxon>
        <taxon>Fodinibius</taxon>
    </lineage>
</organism>
<gene>
    <name evidence="1" type="ORF">SAMN06265218_10959</name>
</gene>
<evidence type="ECO:0000313" key="2">
    <source>
        <dbReference type="Proteomes" id="UP000317593"/>
    </source>
</evidence>
<dbReference type="EMBL" id="FXTH01000009">
    <property type="protein sequence ID" value="SMO68462.1"/>
    <property type="molecule type" value="Genomic_DNA"/>
</dbReference>
<dbReference type="Proteomes" id="UP000317593">
    <property type="component" value="Unassembled WGS sequence"/>
</dbReference>
<evidence type="ECO:0000313" key="1">
    <source>
        <dbReference type="EMBL" id="SMO68462.1"/>
    </source>
</evidence>
<protein>
    <submittedName>
        <fullName evidence="1">Uncharacterized protein</fullName>
    </submittedName>
</protein>
<keyword evidence="2" id="KW-1185">Reference proteome</keyword>
<proteinExistence type="predicted"/>
<reference evidence="1 2" key="1">
    <citation type="submission" date="2017-05" db="EMBL/GenBank/DDBJ databases">
        <authorList>
            <person name="Varghese N."/>
            <person name="Submissions S."/>
        </authorList>
    </citation>
    <scope>NUCLEOTIDE SEQUENCE [LARGE SCALE GENOMIC DNA]</scope>
    <source>
        <strain evidence="1 2">DSM 21194</strain>
    </source>
</reference>